<accession>A0A7S3FNU8</accession>
<keyword evidence="1" id="KW-0175">Coiled coil</keyword>
<reference evidence="3 4" key="2">
    <citation type="submission" date="2024-03" db="EMBL/GenBank/DDBJ databases">
        <title>Complete genome sequence of the green alga Chloropicon roscoffensis RCC1871.</title>
        <authorList>
            <person name="Lemieux C."/>
            <person name="Pombert J.-F."/>
            <person name="Otis C."/>
            <person name="Turmel M."/>
        </authorList>
    </citation>
    <scope>NUCLEOTIDE SEQUENCE [LARGE SCALE GENOMIC DNA]</scope>
    <source>
        <strain evidence="3 4">RCC1871</strain>
    </source>
</reference>
<organism evidence="2">
    <name type="scientific">Chloropicon roscoffensis</name>
    <dbReference type="NCBI Taxonomy" id="1461544"/>
    <lineage>
        <taxon>Eukaryota</taxon>
        <taxon>Viridiplantae</taxon>
        <taxon>Chlorophyta</taxon>
        <taxon>Chloropicophyceae</taxon>
        <taxon>Chloropicales</taxon>
        <taxon>Chloropicaceae</taxon>
        <taxon>Chloropicon</taxon>
    </lineage>
</organism>
<protein>
    <submittedName>
        <fullName evidence="2">Uncharacterized protein</fullName>
    </submittedName>
</protein>
<gene>
    <name evidence="2" type="ORF">CROS1456_LOCUS3796</name>
    <name evidence="3" type="ORF">HKI87_03g22810</name>
</gene>
<dbReference type="AlphaFoldDB" id="A0A7S3FNU8"/>
<evidence type="ECO:0000313" key="4">
    <source>
        <dbReference type="Proteomes" id="UP001472866"/>
    </source>
</evidence>
<name>A0A7S3FNU8_9CHLO</name>
<reference evidence="2" key="1">
    <citation type="submission" date="2021-01" db="EMBL/GenBank/DDBJ databases">
        <authorList>
            <person name="Corre E."/>
            <person name="Pelletier E."/>
            <person name="Niang G."/>
            <person name="Scheremetjew M."/>
            <person name="Finn R."/>
            <person name="Kale V."/>
            <person name="Holt S."/>
            <person name="Cochrane G."/>
            <person name="Meng A."/>
            <person name="Brown T."/>
            <person name="Cohen L."/>
        </authorList>
    </citation>
    <scope>NUCLEOTIDE SEQUENCE</scope>
    <source>
        <strain evidence="2">RCC1871</strain>
    </source>
</reference>
<dbReference type="EMBL" id="HBHZ01004888">
    <property type="protein sequence ID" value="CAE0190706.1"/>
    <property type="molecule type" value="Transcribed_RNA"/>
</dbReference>
<feature type="coiled-coil region" evidence="1">
    <location>
        <begin position="23"/>
        <end position="120"/>
    </location>
</feature>
<dbReference type="Proteomes" id="UP001472866">
    <property type="component" value="Chromosome 03"/>
</dbReference>
<keyword evidence="4" id="KW-1185">Reference proteome</keyword>
<dbReference type="EMBL" id="CP151503">
    <property type="protein sequence ID" value="WZN60747.1"/>
    <property type="molecule type" value="Genomic_DNA"/>
</dbReference>
<evidence type="ECO:0000256" key="1">
    <source>
        <dbReference type="SAM" id="Coils"/>
    </source>
</evidence>
<evidence type="ECO:0000313" key="2">
    <source>
        <dbReference type="EMBL" id="CAE0190706.1"/>
    </source>
</evidence>
<sequence>MDETASEYRGPESTTYDQIASLADRNVVQVDSLQRDISELQAKKEDLEREISVMQKKMLHSMKAVEDAQITKSNSESSIKQLRQDILVKRETNAKSALVISALTKEIQDTKDALESKRLDFISKFERCSREISLLPVFSREISEKLQNESIAGCNNDNLGKLRNLFAVYEKLCLKHSGCLI</sequence>
<evidence type="ECO:0000313" key="3">
    <source>
        <dbReference type="EMBL" id="WZN60747.1"/>
    </source>
</evidence>
<proteinExistence type="predicted"/>